<organism evidence="2 3">
    <name type="scientific">Isoptericola luteus</name>
    <dbReference type="NCBI Taxonomy" id="2879484"/>
    <lineage>
        <taxon>Bacteria</taxon>
        <taxon>Bacillati</taxon>
        <taxon>Actinomycetota</taxon>
        <taxon>Actinomycetes</taxon>
        <taxon>Micrococcales</taxon>
        <taxon>Promicromonosporaceae</taxon>
        <taxon>Isoptericola</taxon>
    </lineage>
</organism>
<dbReference type="PANTHER" id="PTHR43649">
    <property type="entry name" value="ARABINOSE-BINDING PROTEIN-RELATED"/>
    <property type="match status" value="1"/>
</dbReference>
<dbReference type="CDD" id="cd13585">
    <property type="entry name" value="PBP2_TMBP_like"/>
    <property type="match status" value="1"/>
</dbReference>
<dbReference type="RefSeq" id="WP_225565994.1">
    <property type="nucleotide sequence ID" value="NZ_JAIXCQ010000008.1"/>
</dbReference>
<dbReference type="Proteomes" id="UP001319870">
    <property type="component" value="Unassembled WGS sequence"/>
</dbReference>
<accession>A0ABS7ZKR4</accession>
<comment type="caution">
    <text evidence="2">The sequence shown here is derived from an EMBL/GenBank/DDBJ whole genome shotgun (WGS) entry which is preliminary data.</text>
</comment>
<dbReference type="EMBL" id="JAIXCQ010000008">
    <property type="protein sequence ID" value="MCA5894234.1"/>
    <property type="molecule type" value="Genomic_DNA"/>
</dbReference>
<dbReference type="PANTHER" id="PTHR43649:SF14">
    <property type="entry name" value="BLR3389 PROTEIN"/>
    <property type="match status" value="1"/>
</dbReference>
<keyword evidence="3" id="KW-1185">Reference proteome</keyword>
<evidence type="ECO:0000313" key="3">
    <source>
        <dbReference type="Proteomes" id="UP001319870"/>
    </source>
</evidence>
<gene>
    <name evidence="2" type="ORF">LEP48_12870</name>
</gene>
<keyword evidence="1" id="KW-0732">Signal</keyword>
<name>A0ABS7ZKR4_9MICO</name>
<dbReference type="Pfam" id="PF01547">
    <property type="entry name" value="SBP_bac_1"/>
    <property type="match status" value="1"/>
</dbReference>
<evidence type="ECO:0000256" key="1">
    <source>
        <dbReference type="SAM" id="SignalP"/>
    </source>
</evidence>
<dbReference type="InterPro" id="IPR050490">
    <property type="entry name" value="Bact_solute-bd_prot1"/>
</dbReference>
<proteinExistence type="predicted"/>
<dbReference type="InterPro" id="IPR006059">
    <property type="entry name" value="SBP"/>
</dbReference>
<evidence type="ECO:0000313" key="2">
    <source>
        <dbReference type="EMBL" id="MCA5894234.1"/>
    </source>
</evidence>
<sequence length="448" mass="47149">MAHTTVPRRRALTALLAAGALAVPLAACSGAGDEPAGSGEASADAASALEKGGELTVWAWDPTLESVARDFEAEHPNVTVTLENVGTGNDQYTALQNAIAAGDGVPDVAQVEFYALPQFALSDALTDLTPYGADQLDGTFTPGPWGAVTQGGGVWALPTDSGPMALFYNKRVFDEHGIEVPSTWDEYVEAARTLHEADPKAYLTNDVGDAGFTTSMIWQAGGQPYRVDGTDVTIDLADAGSAQFADTWQTMIDDDLVAPVVSWSDEWYQGLSDGSIASLVIGAWMRGNLESSVPDAAGDWAVAPMPQWEAGQQATAENGGSSLAVPAASENADLAWAFLEYATAGDGVATRVDEGAFPATTAELEDPAFREQEFDYFGGQKVNEVLADSAANVVEGWQYLPFQVYANSIFNDTVGQAYVGDTTLTEGLAAWQEQSATFGNDQGFTVNP</sequence>
<protein>
    <submittedName>
        <fullName evidence="2">Sugar ABC transporter substrate-binding protein</fullName>
    </submittedName>
</protein>
<reference evidence="2 3" key="1">
    <citation type="submission" date="2021-09" db="EMBL/GenBank/DDBJ databases">
        <title>Isoptericola luteus sp. nov., a novel bacterium isolated from Harbin, the capital city of Heilongjiang province.</title>
        <authorList>
            <person name="Li J."/>
        </authorList>
    </citation>
    <scope>NUCLEOTIDE SEQUENCE [LARGE SCALE GENOMIC DNA]</scope>
    <source>
        <strain evidence="2 3">NEAU-Y5</strain>
    </source>
</reference>
<dbReference type="SUPFAM" id="SSF53850">
    <property type="entry name" value="Periplasmic binding protein-like II"/>
    <property type="match status" value="1"/>
</dbReference>
<feature type="signal peptide" evidence="1">
    <location>
        <begin position="1"/>
        <end position="22"/>
    </location>
</feature>
<feature type="chain" id="PRO_5046465925" evidence="1">
    <location>
        <begin position="23"/>
        <end position="448"/>
    </location>
</feature>
<dbReference type="Gene3D" id="3.40.190.10">
    <property type="entry name" value="Periplasmic binding protein-like II"/>
    <property type="match status" value="1"/>
</dbReference>